<evidence type="ECO:0000313" key="2">
    <source>
        <dbReference type="Proteomes" id="UP000244224"/>
    </source>
</evidence>
<reference evidence="1 2" key="1">
    <citation type="submission" date="2018-04" db="EMBL/GenBank/DDBJ databases">
        <title>Genomic Encyclopedia of Archaeal and Bacterial Type Strains, Phase II (KMG-II): from individual species to whole genera.</title>
        <authorList>
            <person name="Goeker M."/>
        </authorList>
    </citation>
    <scope>NUCLEOTIDE SEQUENCE [LARGE SCALE GENOMIC DNA]</scope>
    <source>
        <strain evidence="1 2">DSM 21823</strain>
    </source>
</reference>
<gene>
    <name evidence="1" type="ORF">C8N34_11444</name>
</gene>
<protein>
    <submittedName>
        <fullName evidence="1">Uncharacterized protein</fullName>
    </submittedName>
</protein>
<dbReference type="AlphaFoldDB" id="A0A2T6AT73"/>
<name>A0A2T6AT73_9RHOB</name>
<keyword evidence="2" id="KW-1185">Reference proteome</keyword>
<sequence>MMNTPDDILGETIRVTDAMRHNDRMIRTARTQREFSTLLRNAERLERQSIRQMVVVPVSLAERSVRRKPVFGGRP</sequence>
<evidence type="ECO:0000313" key="1">
    <source>
        <dbReference type="EMBL" id="PTX47024.1"/>
    </source>
</evidence>
<dbReference type="EMBL" id="QBKP01000014">
    <property type="protein sequence ID" value="PTX47024.1"/>
    <property type="molecule type" value="Genomic_DNA"/>
</dbReference>
<accession>A0A2T6AT73</accession>
<dbReference type="RefSeq" id="WP_108130035.1">
    <property type="nucleotide sequence ID" value="NZ_QBKP01000014.1"/>
</dbReference>
<comment type="caution">
    <text evidence="1">The sequence shown here is derived from an EMBL/GenBank/DDBJ whole genome shotgun (WGS) entry which is preliminary data.</text>
</comment>
<dbReference type="OrthoDB" id="9879553at2"/>
<proteinExistence type="predicted"/>
<dbReference type="Proteomes" id="UP000244224">
    <property type="component" value="Unassembled WGS sequence"/>
</dbReference>
<organism evidence="1 2">
    <name type="scientific">Gemmobacter caeni</name>
    <dbReference type="NCBI Taxonomy" id="589035"/>
    <lineage>
        <taxon>Bacteria</taxon>
        <taxon>Pseudomonadati</taxon>
        <taxon>Pseudomonadota</taxon>
        <taxon>Alphaproteobacteria</taxon>
        <taxon>Rhodobacterales</taxon>
        <taxon>Paracoccaceae</taxon>
        <taxon>Gemmobacter</taxon>
    </lineage>
</organism>